<keyword evidence="2" id="KW-1185">Reference proteome</keyword>
<dbReference type="AlphaFoldDB" id="A0A1D8A507"/>
<dbReference type="Proteomes" id="UP000094626">
    <property type="component" value="Chromosome"/>
</dbReference>
<evidence type="ECO:0000313" key="1">
    <source>
        <dbReference type="EMBL" id="AOR77203.1"/>
    </source>
</evidence>
<dbReference type="KEGG" id="nre:BES08_10915"/>
<organism evidence="1 2">
    <name type="scientific">Novosphingobium resinovorum</name>
    <dbReference type="NCBI Taxonomy" id="158500"/>
    <lineage>
        <taxon>Bacteria</taxon>
        <taxon>Pseudomonadati</taxon>
        <taxon>Pseudomonadota</taxon>
        <taxon>Alphaproteobacteria</taxon>
        <taxon>Sphingomonadales</taxon>
        <taxon>Sphingomonadaceae</taxon>
        <taxon>Novosphingobium</taxon>
    </lineage>
</organism>
<reference evidence="2" key="1">
    <citation type="journal article" date="2017" name="J. Biotechnol.">
        <title>Complete genome sequence of Novosphingobium resinovorum SA1, a versatile xenobiotic-degrading bacterium capable of utilizing sulfanilic acid.</title>
        <authorList>
            <person name="Hegedus B."/>
            <person name="Kos P.B."/>
            <person name="Balint B."/>
            <person name="Maroti G."/>
            <person name="Gan H.M."/>
            <person name="Perei K."/>
            <person name="Rakhely G."/>
        </authorList>
    </citation>
    <scope>NUCLEOTIDE SEQUENCE [LARGE SCALE GENOMIC DNA]</scope>
    <source>
        <strain evidence="2">SA1</strain>
    </source>
</reference>
<proteinExistence type="predicted"/>
<dbReference type="EMBL" id="CP017075">
    <property type="protein sequence ID" value="AOR77203.1"/>
    <property type="molecule type" value="Genomic_DNA"/>
</dbReference>
<protein>
    <submittedName>
        <fullName evidence="1">Uncharacterized protein</fullName>
    </submittedName>
</protein>
<name>A0A1D8A507_9SPHN</name>
<accession>A0A1D8A507</accession>
<evidence type="ECO:0000313" key="2">
    <source>
        <dbReference type="Proteomes" id="UP000094626"/>
    </source>
</evidence>
<sequence>MAGISASQQNLADRLAEVVRKIERAGGSEAVHDLARKVDEEARDIRRWARGTTLPGHVLVALLDELPRHYADFLIGGTSLRLVERDGAETACAVRAMAATATFAAGVARRLEDGEFCHRDDAESKDEARETITMLQSYVGE</sequence>
<gene>
    <name evidence="1" type="ORF">BES08_10915</name>
</gene>